<protein>
    <submittedName>
        <fullName evidence="1">Uncharacterized protein</fullName>
    </submittedName>
</protein>
<sequence length="181" mass="19252">MATTTTHKTFKDYFDRPKRRNLLRSLQSDGVEDDQAINRPTPLHMLPPLRACDVGGSCFATCINSAASSRRCVAAGGGGGGGCAPGRGGRDRCAVERRLAEGHHGPGFAPRRRHHGGADSMRLVSLGGSYRSRAAFVWASARSLMILWLVPATAADENAWNRTGRIAGAGEEPRSKLGGLV</sequence>
<evidence type="ECO:0000313" key="1">
    <source>
        <dbReference type="EMBL" id="PUZ48183.1"/>
    </source>
</evidence>
<dbReference type="AlphaFoldDB" id="A0A2T7CY68"/>
<evidence type="ECO:0000313" key="2">
    <source>
        <dbReference type="Proteomes" id="UP000244336"/>
    </source>
</evidence>
<dbReference type="Proteomes" id="UP000244336">
    <property type="component" value="Chromosome 7"/>
</dbReference>
<keyword evidence="2" id="KW-1185">Reference proteome</keyword>
<dbReference type="EMBL" id="CM009755">
    <property type="protein sequence ID" value="PUZ48183.1"/>
    <property type="molecule type" value="Genomic_DNA"/>
</dbReference>
<organism evidence="1 2">
    <name type="scientific">Panicum hallii var. hallii</name>
    <dbReference type="NCBI Taxonomy" id="1504633"/>
    <lineage>
        <taxon>Eukaryota</taxon>
        <taxon>Viridiplantae</taxon>
        <taxon>Streptophyta</taxon>
        <taxon>Embryophyta</taxon>
        <taxon>Tracheophyta</taxon>
        <taxon>Spermatophyta</taxon>
        <taxon>Magnoliopsida</taxon>
        <taxon>Liliopsida</taxon>
        <taxon>Poales</taxon>
        <taxon>Poaceae</taxon>
        <taxon>PACMAD clade</taxon>
        <taxon>Panicoideae</taxon>
        <taxon>Panicodae</taxon>
        <taxon>Paniceae</taxon>
        <taxon>Panicinae</taxon>
        <taxon>Panicum</taxon>
        <taxon>Panicum sect. Panicum</taxon>
    </lineage>
</organism>
<gene>
    <name evidence="1" type="ORF">GQ55_7G225300</name>
</gene>
<dbReference type="Gramene" id="PUZ48183">
    <property type="protein sequence ID" value="PUZ48183"/>
    <property type="gene ID" value="GQ55_7G225300"/>
</dbReference>
<reference evidence="1 2" key="1">
    <citation type="submission" date="2018-04" db="EMBL/GenBank/DDBJ databases">
        <title>WGS assembly of Panicum hallii var. hallii HAL2.</title>
        <authorList>
            <person name="Lovell J."/>
            <person name="Jenkins J."/>
            <person name="Lowry D."/>
            <person name="Mamidi S."/>
            <person name="Sreedasyam A."/>
            <person name="Weng X."/>
            <person name="Barry K."/>
            <person name="Bonette J."/>
            <person name="Campitelli B."/>
            <person name="Daum C."/>
            <person name="Gordon S."/>
            <person name="Gould B."/>
            <person name="Lipzen A."/>
            <person name="MacQueen A."/>
            <person name="Palacio-Mejia J."/>
            <person name="Plott C."/>
            <person name="Shakirov E."/>
            <person name="Shu S."/>
            <person name="Yoshinaga Y."/>
            <person name="Zane M."/>
            <person name="Rokhsar D."/>
            <person name="Grimwood J."/>
            <person name="Schmutz J."/>
            <person name="Juenger T."/>
        </authorList>
    </citation>
    <scope>NUCLEOTIDE SEQUENCE [LARGE SCALE GENOMIC DNA]</scope>
    <source>
        <strain evidence="2">cv. HAL2</strain>
    </source>
</reference>
<name>A0A2T7CY68_9POAL</name>
<accession>A0A2T7CY68</accession>
<proteinExistence type="predicted"/>